<dbReference type="EMBL" id="RJKE01000001">
    <property type="protein sequence ID" value="ROO89145.1"/>
    <property type="molecule type" value="Genomic_DNA"/>
</dbReference>
<evidence type="ECO:0000313" key="1">
    <source>
        <dbReference type="EMBL" id="ROO89145.1"/>
    </source>
</evidence>
<sequence>MSDMSDDSTTDRDAGREEIDTTLAHSARMYDYYLGGKDNYQADRDAAEKMIEATRGGVRFGARQNRAFLLRAVRYLAAQGVTQFLDIGTGIPTSPNTHDAAREVVKDPHVVYVDNDPIVFVHSSALLGAEGRTAALRADLREPATVLEHPRTRDLIDFGKPVGVLFIAVLQFLEDADDPWAHVATYLDAVPSGSHLALTHFTHDFNPVGAAQGGKAYDKASARMSARGRAEVGRFFTGLDLVDPGVVQASRWRPDGPVADVPGGHPWMWAAVGRKP</sequence>
<reference evidence="1 2" key="1">
    <citation type="submission" date="2018-11" db="EMBL/GenBank/DDBJ databases">
        <title>Sequencing the genomes of 1000 actinobacteria strains.</title>
        <authorList>
            <person name="Klenk H.-P."/>
        </authorList>
    </citation>
    <scope>NUCLEOTIDE SEQUENCE [LARGE SCALE GENOMIC DNA]</scope>
    <source>
        <strain evidence="1 2">DSM 44254</strain>
    </source>
</reference>
<gene>
    <name evidence="1" type="ORF">EDD29_6832</name>
</gene>
<dbReference type="Gene3D" id="3.40.50.150">
    <property type="entry name" value="Vaccinia Virus protein VP39"/>
    <property type="match status" value="1"/>
</dbReference>
<organism evidence="1 2">
    <name type="scientific">Actinocorallia herbida</name>
    <dbReference type="NCBI Taxonomy" id="58109"/>
    <lineage>
        <taxon>Bacteria</taxon>
        <taxon>Bacillati</taxon>
        <taxon>Actinomycetota</taxon>
        <taxon>Actinomycetes</taxon>
        <taxon>Streptosporangiales</taxon>
        <taxon>Thermomonosporaceae</taxon>
        <taxon>Actinocorallia</taxon>
    </lineage>
</organism>
<accession>A0A3N1D6I7</accession>
<dbReference type="GO" id="GO:0008168">
    <property type="term" value="F:methyltransferase activity"/>
    <property type="evidence" value="ECO:0007669"/>
    <property type="project" value="UniProtKB-KW"/>
</dbReference>
<keyword evidence="1" id="KW-0808">Transferase</keyword>
<dbReference type="InterPro" id="IPR029063">
    <property type="entry name" value="SAM-dependent_MTases_sf"/>
</dbReference>
<dbReference type="AlphaFoldDB" id="A0A3N1D6I7"/>
<proteinExistence type="predicted"/>
<keyword evidence="2" id="KW-1185">Reference proteome</keyword>
<dbReference type="GO" id="GO:0032259">
    <property type="term" value="P:methylation"/>
    <property type="evidence" value="ECO:0007669"/>
    <property type="project" value="UniProtKB-KW"/>
</dbReference>
<comment type="caution">
    <text evidence="1">The sequence shown here is derived from an EMBL/GenBank/DDBJ whole genome shotgun (WGS) entry which is preliminary data.</text>
</comment>
<dbReference type="Proteomes" id="UP000272400">
    <property type="component" value="Unassembled WGS sequence"/>
</dbReference>
<dbReference type="SUPFAM" id="SSF53335">
    <property type="entry name" value="S-adenosyl-L-methionine-dependent methyltransferases"/>
    <property type="match status" value="1"/>
</dbReference>
<dbReference type="PIRSF" id="PIRSF017393">
    <property type="entry name" value="MTase_SAV2177"/>
    <property type="match status" value="1"/>
</dbReference>
<keyword evidence="1" id="KW-0489">Methyltransferase</keyword>
<dbReference type="OrthoDB" id="3216820at2"/>
<evidence type="ECO:0000313" key="2">
    <source>
        <dbReference type="Proteomes" id="UP000272400"/>
    </source>
</evidence>
<dbReference type="Pfam" id="PF04672">
    <property type="entry name" value="Methyltransf_19"/>
    <property type="match status" value="1"/>
</dbReference>
<name>A0A3N1D6I7_9ACTN</name>
<protein>
    <submittedName>
        <fullName evidence="1">S-adenosyl methyltransferase</fullName>
    </submittedName>
</protein>
<dbReference type="InterPro" id="IPR006764">
    <property type="entry name" value="SAM_dep_MeTrfase_SAV2177_type"/>
</dbReference>